<dbReference type="GO" id="GO:0005783">
    <property type="term" value="C:endoplasmic reticulum"/>
    <property type="evidence" value="ECO:0007669"/>
    <property type="project" value="TreeGrafter"/>
</dbReference>
<dbReference type="GO" id="GO:0036503">
    <property type="term" value="P:ERAD pathway"/>
    <property type="evidence" value="ECO:0007669"/>
    <property type="project" value="TreeGrafter"/>
</dbReference>
<dbReference type="Pfam" id="PF00789">
    <property type="entry name" value="UBX"/>
    <property type="match status" value="1"/>
</dbReference>
<feature type="domain" description="UBX" evidence="2">
    <location>
        <begin position="122"/>
        <end position="152"/>
    </location>
</feature>
<accession>A0A3P7LJG3</accession>
<evidence type="ECO:0000313" key="4">
    <source>
        <dbReference type="Proteomes" id="UP000270094"/>
    </source>
</evidence>
<dbReference type="Gene3D" id="3.10.20.90">
    <property type="entry name" value="Phosphatidylinositol 3-kinase Catalytic Subunit, Chain A, domain 1"/>
    <property type="match status" value="1"/>
</dbReference>
<protein>
    <recommendedName>
        <fullName evidence="2">UBX domain-containing protein</fullName>
    </recommendedName>
</protein>
<proteinExistence type="predicted"/>
<evidence type="ECO:0000313" key="3">
    <source>
        <dbReference type="EMBL" id="VDM79328.1"/>
    </source>
</evidence>
<dbReference type="PROSITE" id="PS50033">
    <property type="entry name" value="UBX"/>
    <property type="match status" value="1"/>
</dbReference>
<dbReference type="PANTHER" id="PTHR23322:SF1">
    <property type="entry name" value="FAS-ASSOCIATED FACTOR 2"/>
    <property type="match status" value="1"/>
</dbReference>
<feature type="non-terminal residue" evidence="3">
    <location>
        <position position="1"/>
    </location>
</feature>
<organism evidence="3 4">
    <name type="scientific">Strongylus vulgaris</name>
    <name type="common">Blood worm</name>
    <dbReference type="NCBI Taxonomy" id="40348"/>
    <lineage>
        <taxon>Eukaryota</taxon>
        <taxon>Metazoa</taxon>
        <taxon>Ecdysozoa</taxon>
        <taxon>Nematoda</taxon>
        <taxon>Chromadorea</taxon>
        <taxon>Rhabditida</taxon>
        <taxon>Rhabditina</taxon>
        <taxon>Rhabditomorpha</taxon>
        <taxon>Strongyloidea</taxon>
        <taxon>Strongylidae</taxon>
        <taxon>Strongylus</taxon>
    </lineage>
</organism>
<evidence type="ECO:0000256" key="1">
    <source>
        <dbReference type="SAM" id="MobiDB-lite"/>
    </source>
</evidence>
<dbReference type="InterPro" id="IPR050730">
    <property type="entry name" value="UBX_domain-protein"/>
</dbReference>
<feature type="region of interest" description="Disordered" evidence="1">
    <location>
        <begin position="82"/>
        <end position="102"/>
    </location>
</feature>
<reference evidence="3 4" key="1">
    <citation type="submission" date="2018-11" db="EMBL/GenBank/DDBJ databases">
        <authorList>
            <consortium name="Pathogen Informatics"/>
        </authorList>
    </citation>
    <scope>NUCLEOTIDE SEQUENCE [LARGE SCALE GENOMIC DNA]</scope>
</reference>
<dbReference type="AlphaFoldDB" id="A0A3P7LJG3"/>
<dbReference type="OrthoDB" id="1026733at2759"/>
<dbReference type="EMBL" id="UYYB01104743">
    <property type="protein sequence ID" value="VDM79328.1"/>
    <property type="molecule type" value="Genomic_DNA"/>
</dbReference>
<dbReference type="GO" id="GO:0043130">
    <property type="term" value="F:ubiquitin binding"/>
    <property type="evidence" value="ECO:0007669"/>
    <property type="project" value="TreeGrafter"/>
</dbReference>
<sequence length="250" mass="29120">LIVNNFEEDVFEVRRISGFTTANDLVEKLQDSLKIAKDDIKELREQKKKLLSDRKLREEQEREYKESAELDKRKILEAKKVQREKEEAEENEQRRRKDTEERRKMIAAQREQLRQHLTVAPLKGETVNIQVRFPSGERFAKKFALDDSLEMIAAQREQLRQHLTVAPLKGETVNIQELFLAILCHKTCPDFFIVLSGYPRCQINCAPEWYHLLLAEQLSADGLPRPKFTPVSSFRNAGLRKAVAVFVKSC</sequence>
<name>A0A3P7LJG3_STRVU</name>
<dbReference type="Proteomes" id="UP000270094">
    <property type="component" value="Unassembled WGS sequence"/>
</dbReference>
<dbReference type="PANTHER" id="PTHR23322">
    <property type="entry name" value="FAS-ASSOCIATED PROTEIN"/>
    <property type="match status" value="1"/>
</dbReference>
<gene>
    <name evidence="3" type="ORF">SVUK_LOCUS14326</name>
</gene>
<evidence type="ECO:0000259" key="2">
    <source>
        <dbReference type="PROSITE" id="PS50033"/>
    </source>
</evidence>
<keyword evidence="4" id="KW-1185">Reference proteome</keyword>
<dbReference type="InterPro" id="IPR001012">
    <property type="entry name" value="UBX_dom"/>
</dbReference>